<feature type="region of interest" description="Disordered" evidence="1">
    <location>
        <begin position="1"/>
        <end position="34"/>
    </location>
</feature>
<protein>
    <submittedName>
        <fullName evidence="2">Uncharacterized protein</fullName>
    </submittedName>
</protein>
<evidence type="ECO:0000313" key="3">
    <source>
        <dbReference type="Proteomes" id="UP001187192"/>
    </source>
</evidence>
<feature type="non-terminal residue" evidence="2">
    <location>
        <position position="34"/>
    </location>
</feature>
<evidence type="ECO:0000256" key="1">
    <source>
        <dbReference type="SAM" id="MobiDB-lite"/>
    </source>
</evidence>
<evidence type="ECO:0000313" key="2">
    <source>
        <dbReference type="EMBL" id="GMN20872.1"/>
    </source>
</evidence>
<reference evidence="2" key="1">
    <citation type="submission" date="2023-07" db="EMBL/GenBank/DDBJ databases">
        <title>draft genome sequence of fig (Ficus carica).</title>
        <authorList>
            <person name="Takahashi T."/>
            <person name="Nishimura K."/>
        </authorList>
    </citation>
    <scope>NUCLEOTIDE SEQUENCE</scope>
</reference>
<dbReference type="AlphaFoldDB" id="A0AA87YRD3"/>
<organism evidence="2 3">
    <name type="scientific">Ficus carica</name>
    <name type="common">Common fig</name>
    <dbReference type="NCBI Taxonomy" id="3494"/>
    <lineage>
        <taxon>Eukaryota</taxon>
        <taxon>Viridiplantae</taxon>
        <taxon>Streptophyta</taxon>
        <taxon>Embryophyta</taxon>
        <taxon>Tracheophyta</taxon>
        <taxon>Spermatophyta</taxon>
        <taxon>Magnoliopsida</taxon>
        <taxon>eudicotyledons</taxon>
        <taxon>Gunneridae</taxon>
        <taxon>Pentapetalae</taxon>
        <taxon>rosids</taxon>
        <taxon>fabids</taxon>
        <taxon>Rosales</taxon>
        <taxon>Moraceae</taxon>
        <taxon>Ficeae</taxon>
        <taxon>Ficus</taxon>
    </lineage>
</organism>
<comment type="caution">
    <text evidence="2">The sequence shown here is derived from an EMBL/GenBank/DDBJ whole genome shotgun (WGS) entry which is preliminary data.</text>
</comment>
<sequence length="34" mass="3795">MPVATRARRGRKEPVRAEPESSESEPEQSLEGVE</sequence>
<feature type="compositionally biased region" description="Basic residues" evidence="1">
    <location>
        <begin position="1"/>
        <end position="11"/>
    </location>
</feature>
<accession>A0AA87YRD3</accession>
<feature type="compositionally biased region" description="Acidic residues" evidence="1">
    <location>
        <begin position="20"/>
        <end position="34"/>
    </location>
</feature>
<dbReference type="Proteomes" id="UP001187192">
    <property type="component" value="Unassembled WGS sequence"/>
</dbReference>
<name>A0AA87YRD3_FICCA</name>
<gene>
    <name evidence="2" type="ORF">TIFTF001_045396</name>
</gene>
<proteinExistence type="predicted"/>
<dbReference type="EMBL" id="BTGU01003943">
    <property type="protein sequence ID" value="GMN20872.1"/>
    <property type="molecule type" value="Genomic_DNA"/>
</dbReference>
<keyword evidence="3" id="KW-1185">Reference proteome</keyword>